<dbReference type="GO" id="GO:0016020">
    <property type="term" value="C:membrane"/>
    <property type="evidence" value="ECO:0007669"/>
    <property type="project" value="UniProtKB-SubCell"/>
</dbReference>
<dbReference type="AlphaFoldDB" id="A0A0K1ER09"/>
<dbReference type="EMBL" id="CP012159">
    <property type="protein sequence ID" value="AKT43072.1"/>
    <property type="molecule type" value="Genomic_DNA"/>
</dbReference>
<feature type="compositionally biased region" description="Low complexity" evidence="12">
    <location>
        <begin position="101"/>
        <end position="113"/>
    </location>
</feature>
<evidence type="ECO:0000256" key="6">
    <source>
        <dbReference type="ARBA" id="ARBA00022692"/>
    </source>
</evidence>
<keyword evidence="6" id="KW-0812">Transmembrane</keyword>
<dbReference type="SUPFAM" id="SSF47384">
    <property type="entry name" value="Homodimeric domain of signal transducing histidine kinase"/>
    <property type="match status" value="1"/>
</dbReference>
<dbReference type="PANTHER" id="PTHR45436">
    <property type="entry name" value="SENSOR HISTIDINE KINASE YKOH"/>
    <property type="match status" value="1"/>
</dbReference>
<protein>
    <recommendedName>
        <fullName evidence="3">histidine kinase</fullName>
        <ecNumber evidence="3">2.7.13.3</ecNumber>
    </recommendedName>
</protein>
<dbReference type="Gene3D" id="6.10.340.10">
    <property type="match status" value="1"/>
</dbReference>
<dbReference type="OrthoDB" id="9786919at2"/>
<dbReference type="SMART" id="SM00304">
    <property type="entry name" value="HAMP"/>
    <property type="match status" value="1"/>
</dbReference>
<dbReference type="EC" id="2.7.13.3" evidence="3"/>
<dbReference type="PRINTS" id="PR00344">
    <property type="entry name" value="BCTRLSENSOR"/>
</dbReference>
<dbReference type="SUPFAM" id="SSF55874">
    <property type="entry name" value="ATPase domain of HSP90 chaperone/DNA topoisomerase II/histidine kinase"/>
    <property type="match status" value="1"/>
</dbReference>
<feature type="coiled-coil region" evidence="11">
    <location>
        <begin position="219"/>
        <end position="246"/>
    </location>
</feature>
<dbReference type="InterPro" id="IPR004358">
    <property type="entry name" value="Sig_transdc_His_kin-like_C"/>
</dbReference>
<dbReference type="SMART" id="SM00388">
    <property type="entry name" value="HisKA"/>
    <property type="match status" value="1"/>
</dbReference>
<dbReference type="InterPro" id="IPR003661">
    <property type="entry name" value="HisK_dim/P_dom"/>
</dbReference>
<keyword evidence="8" id="KW-1133">Transmembrane helix</keyword>
<evidence type="ECO:0000256" key="3">
    <source>
        <dbReference type="ARBA" id="ARBA00012438"/>
    </source>
</evidence>
<organism evidence="15 16">
    <name type="scientific">Chondromyces crocatus</name>
    <dbReference type="NCBI Taxonomy" id="52"/>
    <lineage>
        <taxon>Bacteria</taxon>
        <taxon>Pseudomonadati</taxon>
        <taxon>Myxococcota</taxon>
        <taxon>Polyangia</taxon>
        <taxon>Polyangiales</taxon>
        <taxon>Polyangiaceae</taxon>
        <taxon>Chondromyces</taxon>
    </lineage>
</organism>
<evidence type="ECO:0000313" key="15">
    <source>
        <dbReference type="EMBL" id="AKT43072.1"/>
    </source>
</evidence>
<dbReference type="InterPro" id="IPR036097">
    <property type="entry name" value="HisK_dim/P_sf"/>
</dbReference>
<evidence type="ECO:0000256" key="11">
    <source>
        <dbReference type="SAM" id="Coils"/>
    </source>
</evidence>
<evidence type="ECO:0000256" key="4">
    <source>
        <dbReference type="ARBA" id="ARBA00022553"/>
    </source>
</evidence>
<keyword evidence="11" id="KW-0175">Coiled coil</keyword>
<dbReference type="InterPro" id="IPR036890">
    <property type="entry name" value="HATPase_C_sf"/>
</dbReference>
<keyword evidence="16" id="KW-1185">Reference proteome</keyword>
<keyword evidence="10" id="KW-0472">Membrane</keyword>
<dbReference type="GO" id="GO:0000155">
    <property type="term" value="F:phosphorelay sensor kinase activity"/>
    <property type="evidence" value="ECO:0007669"/>
    <property type="project" value="InterPro"/>
</dbReference>
<accession>A0A0K1ER09</accession>
<feature type="region of interest" description="Disordered" evidence="12">
    <location>
        <begin position="101"/>
        <end position="121"/>
    </location>
</feature>
<dbReference type="Proteomes" id="UP000067626">
    <property type="component" value="Chromosome"/>
</dbReference>
<dbReference type="PANTHER" id="PTHR45436:SF5">
    <property type="entry name" value="SENSOR HISTIDINE KINASE TRCS"/>
    <property type="match status" value="1"/>
</dbReference>
<evidence type="ECO:0000256" key="7">
    <source>
        <dbReference type="ARBA" id="ARBA00022777"/>
    </source>
</evidence>
<dbReference type="InterPro" id="IPR050428">
    <property type="entry name" value="TCS_sensor_his_kinase"/>
</dbReference>
<dbReference type="InterPro" id="IPR005467">
    <property type="entry name" value="His_kinase_dom"/>
</dbReference>
<dbReference type="Gene3D" id="1.10.287.130">
    <property type="match status" value="1"/>
</dbReference>
<dbReference type="Pfam" id="PF00512">
    <property type="entry name" value="HisKA"/>
    <property type="match status" value="1"/>
</dbReference>
<reference evidence="15 16" key="1">
    <citation type="submission" date="2015-07" db="EMBL/GenBank/DDBJ databases">
        <title>Genome analysis of myxobacterium Chondromyces crocatus Cm c5 reveals a high potential for natural compound synthesis and the genetic basis for the loss of fruiting body formation.</title>
        <authorList>
            <person name="Zaburannyi N."/>
            <person name="Bunk B."/>
            <person name="Maier J."/>
            <person name="Overmann J."/>
            <person name="Mueller R."/>
        </authorList>
    </citation>
    <scope>NUCLEOTIDE SEQUENCE [LARGE SCALE GENOMIC DNA]</scope>
    <source>
        <strain evidence="15 16">Cm c5</strain>
    </source>
</reference>
<dbReference type="SMART" id="SM00387">
    <property type="entry name" value="HATPase_c"/>
    <property type="match status" value="1"/>
</dbReference>
<feature type="domain" description="Histidine kinase" evidence="13">
    <location>
        <begin position="246"/>
        <end position="460"/>
    </location>
</feature>
<dbReference type="CDD" id="cd00082">
    <property type="entry name" value="HisKA"/>
    <property type="match status" value="1"/>
</dbReference>
<dbReference type="PROSITE" id="PS50885">
    <property type="entry name" value="HAMP"/>
    <property type="match status" value="1"/>
</dbReference>
<dbReference type="KEGG" id="ccro:CMC5_073000"/>
<evidence type="ECO:0000313" key="16">
    <source>
        <dbReference type="Proteomes" id="UP000067626"/>
    </source>
</evidence>
<gene>
    <name evidence="15" type="ORF">CMC5_073000</name>
</gene>
<evidence type="ECO:0000259" key="14">
    <source>
        <dbReference type="PROSITE" id="PS50885"/>
    </source>
</evidence>
<feature type="domain" description="HAMP" evidence="14">
    <location>
        <begin position="185"/>
        <end position="238"/>
    </location>
</feature>
<dbReference type="CDD" id="cd00075">
    <property type="entry name" value="HATPase"/>
    <property type="match status" value="1"/>
</dbReference>
<evidence type="ECO:0000256" key="8">
    <source>
        <dbReference type="ARBA" id="ARBA00022989"/>
    </source>
</evidence>
<dbReference type="Pfam" id="PF02518">
    <property type="entry name" value="HATPase_c"/>
    <property type="match status" value="1"/>
</dbReference>
<proteinExistence type="predicted"/>
<name>A0A0K1ER09_CHOCO</name>
<comment type="catalytic activity">
    <reaction evidence="1">
        <text>ATP + protein L-histidine = ADP + protein N-phospho-L-histidine.</text>
        <dbReference type="EC" id="2.7.13.3"/>
    </reaction>
</comment>
<keyword evidence="9" id="KW-0902">Two-component regulatory system</keyword>
<evidence type="ECO:0000256" key="1">
    <source>
        <dbReference type="ARBA" id="ARBA00000085"/>
    </source>
</evidence>
<evidence type="ECO:0000259" key="13">
    <source>
        <dbReference type="PROSITE" id="PS50109"/>
    </source>
</evidence>
<sequence>MKVRTRLLLFGAALPTVALLVTVLLAGQAFRLSLLHALDRALISQAAVESVSLFDGPAGEPHLHLTASPLAVEVRAFAPTVGLFGPGGDLLVTYGKGPAPARPAEGEAGAMGELPKLQTRPGPDGKLLRELAVRVRSPQGKEYTLKLASPLAEIDATLRTYHQTTLAACAAVALALLGIQAWQASRMSRRLGEMAAYLPELKGGDLVWRLPPDTTGDEIAALRGALEEAMRRLHTARAAQERLIANAAHELKTPLGLMRTEMDLALRKERPAPELREALFEARREVDRLAALASRLLDLAALGGVAWVPSRGDLALLVREAAETAEAEAARRGVRLLVVAPAEVPAVMEALTLRQAVDNMLANALRFAPAGSSVTLALDVMETRHRISVRDEGPGVPRGEEEKIFEPFQRGASAQAGTHGGAGLGLAIVREIARKHGGHAYLARDTDVKGATFVLEIPRD</sequence>
<dbReference type="PROSITE" id="PS50109">
    <property type="entry name" value="HIS_KIN"/>
    <property type="match status" value="1"/>
</dbReference>
<evidence type="ECO:0000256" key="2">
    <source>
        <dbReference type="ARBA" id="ARBA00004370"/>
    </source>
</evidence>
<evidence type="ECO:0000256" key="9">
    <source>
        <dbReference type="ARBA" id="ARBA00023012"/>
    </source>
</evidence>
<keyword evidence="4" id="KW-0597">Phosphoprotein</keyword>
<keyword evidence="5 15" id="KW-0808">Transferase</keyword>
<evidence type="ECO:0000256" key="10">
    <source>
        <dbReference type="ARBA" id="ARBA00023136"/>
    </source>
</evidence>
<dbReference type="Gene3D" id="3.30.565.10">
    <property type="entry name" value="Histidine kinase-like ATPase, C-terminal domain"/>
    <property type="match status" value="1"/>
</dbReference>
<comment type="subcellular location">
    <subcellularLocation>
        <location evidence="2">Membrane</location>
    </subcellularLocation>
</comment>
<dbReference type="STRING" id="52.CMC5_073000"/>
<evidence type="ECO:0000256" key="5">
    <source>
        <dbReference type="ARBA" id="ARBA00022679"/>
    </source>
</evidence>
<dbReference type="InterPro" id="IPR003594">
    <property type="entry name" value="HATPase_dom"/>
</dbReference>
<keyword evidence="7 15" id="KW-0418">Kinase</keyword>
<dbReference type="InterPro" id="IPR003660">
    <property type="entry name" value="HAMP_dom"/>
</dbReference>
<evidence type="ECO:0000256" key="12">
    <source>
        <dbReference type="SAM" id="MobiDB-lite"/>
    </source>
</evidence>
<dbReference type="RefSeq" id="WP_050434601.1">
    <property type="nucleotide sequence ID" value="NZ_CP012159.1"/>
</dbReference>